<dbReference type="Pfam" id="PF00211">
    <property type="entry name" value="Guanylate_cyc"/>
    <property type="match status" value="1"/>
</dbReference>
<evidence type="ECO:0000256" key="1">
    <source>
        <dbReference type="ARBA" id="ARBA00005381"/>
    </source>
</evidence>
<reference evidence="3 4" key="1">
    <citation type="submission" date="2016-10" db="EMBL/GenBank/DDBJ databases">
        <authorList>
            <person name="de Groot N.N."/>
        </authorList>
    </citation>
    <scope>NUCLEOTIDE SEQUENCE [LARGE SCALE GENOMIC DNA]</scope>
    <source>
        <strain evidence="3 4">JCM 11308</strain>
    </source>
</reference>
<dbReference type="PANTHER" id="PTHR43081">
    <property type="entry name" value="ADENYLATE CYCLASE, TERMINAL-DIFFERENTIATION SPECIFIC-RELATED"/>
    <property type="match status" value="1"/>
</dbReference>
<dbReference type="SMART" id="SM00044">
    <property type="entry name" value="CYCc"/>
    <property type="match status" value="1"/>
</dbReference>
<name>A0A1G6VSB7_9NOCA</name>
<dbReference type="CDD" id="cd07302">
    <property type="entry name" value="CHD"/>
    <property type="match status" value="1"/>
</dbReference>
<dbReference type="STRING" id="168276.SAMN05444580_105114"/>
<dbReference type="GO" id="GO:0006171">
    <property type="term" value="P:cAMP biosynthetic process"/>
    <property type="evidence" value="ECO:0007669"/>
    <property type="project" value="TreeGrafter"/>
</dbReference>
<dbReference type="InterPro" id="IPR029787">
    <property type="entry name" value="Nucleotide_cyclase"/>
</dbReference>
<proteinExistence type="inferred from homology"/>
<sequence length="261" mass="28427">MPQPVVDWFRTMNRRPALVDAVRRARRALPGDPAFGDPLSTAGPGGVRAMARVADRLLEDGPGASREVSLGTLQVWQALLERTGRGRGTRQVTIVFTDLVGFSSWSLGAGDEATLTLLRQVASAVEPPFVERGGHVVKRLGDGLMAVFDYPERALEAVFEARDRLAEVEQEGFRPRMRVGLHTGMPRQLGDDWLGVDVNVAARVMQAGADGNVVASAHTLDALDPQTLETLGLRARPYRRGLFAPAPRGVPDDLRMFTLTR</sequence>
<gene>
    <name evidence="3" type="ORF">SAMN05444580_105114</name>
</gene>
<dbReference type="AlphaFoldDB" id="A0A1G6VSB7"/>
<dbReference type="Gene3D" id="3.30.70.1230">
    <property type="entry name" value="Nucleotide cyclase"/>
    <property type="match status" value="1"/>
</dbReference>
<accession>A0A1G6VSB7</accession>
<dbReference type="SUPFAM" id="SSF55073">
    <property type="entry name" value="Nucleotide cyclase"/>
    <property type="match status" value="1"/>
</dbReference>
<dbReference type="EMBL" id="FNAB01000005">
    <property type="protein sequence ID" value="SDD56441.1"/>
    <property type="molecule type" value="Genomic_DNA"/>
</dbReference>
<dbReference type="PANTHER" id="PTHR43081:SF19">
    <property type="entry name" value="PH-SENSITIVE ADENYLATE CYCLASE RV1264"/>
    <property type="match status" value="1"/>
</dbReference>
<dbReference type="GO" id="GO:0035556">
    <property type="term" value="P:intracellular signal transduction"/>
    <property type="evidence" value="ECO:0007669"/>
    <property type="project" value="InterPro"/>
</dbReference>
<dbReference type="Proteomes" id="UP000199417">
    <property type="component" value="Unassembled WGS sequence"/>
</dbReference>
<evidence type="ECO:0000313" key="4">
    <source>
        <dbReference type="Proteomes" id="UP000199417"/>
    </source>
</evidence>
<evidence type="ECO:0000259" key="2">
    <source>
        <dbReference type="PROSITE" id="PS50125"/>
    </source>
</evidence>
<keyword evidence="4" id="KW-1185">Reference proteome</keyword>
<dbReference type="GO" id="GO:0004016">
    <property type="term" value="F:adenylate cyclase activity"/>
    <property type="evidence" value="ECO:0007669"/>
    <property type="project" value="UniProtKB-ARBA"/>
</dbReference>
<dbReference type="InterPro" id="IPR050697">
    <property type="entry name" value="Adenylyl/Guanylyl_Cyclase_3/4"/>
</dbReference>
<feature type="domain" description="Guanylate cyclase" evidence="2">
    <location>
        <begin position="93"/>
        <end position="205"/>
    </location>
</feature>
<protein>
    <submittedName>
        <fullName evidence="3">Adenylate cyclase</fullName>
    </submittedName>
</protein>
<evidence type="ECO:0000313" key="3">
    <source>
        <dbReference type="EMBL" id="SDD56441.1"/>
    </source>
</evidence>
<dbReference type="InterPro" id="IPR001054">
    <property type="entry name" value="A/G_cyclase"/>
</dbReference>
<comment type="similarity">
    <text evidence="1">Belongs to the adenylyl cyclase class-3 family.</text>
</comment>
<organism evidence="3 4">
    <name type="scientific">Rhodococcus tukisamuensis</name>
    <dbReference type="NCBI Taxonomy" id="168276"/>
    <lineage>
        <taxon>Bacteria</taxon>
        <taxon>Bacillati</taxon>
        <taxon>Actinomycetota</taxon>
        <taxon>Actinomycetes</taxon>
        <taxon>Mycobacteriales</taxon>
        <taxon>Nocardiaceae</taxon>
        <taxon>Rhodococcus</taxon>
    </lineage>
</organism>
<dbReference type="PROSITE" id="PS50125">
    <property type="entry name" value="GUANYLATE_CYCLASE_2"/>
    <property type="match status" value="1"/>
</dbReference>